<dbReference type="CDD" id="cd02696">
    <property type="entry name" value="MurNAc-LAA"/>
    <property type="match status" value="1"/>
</dbReference>
<dbReference type="PANTHER" id="PTHR30404:SF0">
    <property type="entry name" value="N-ACETYLMURAMOYL-L-ALANINE AMIDASE AMIC"/>
    <property type="match status" value="1"/>
</dbReference>
<dbReference type="RefSeq" id="WP_380164392.1">
    <property type="nucleotide sequence ID" value="NZ_JBHTNU010000006.1"/>
</dbReference>
<gene>
    <name evidence="4" type="ORF">ACFQ4Y_08025</name>
</gene>
<organism evidence="4 5">
    <name type="scientific">Kroppenstedtia sanguinis</name>
    <dbReference type="NCBI Taxonomy" id="1380684"/>
    <lineage>
        <taxon>Bacteria</taxon>
        <taxon>Bacillati</taxon>
        <taxon>Bacillota</taxon>
        <taxon>Bacilli</taxon>
        <taxon>Bacillales</taxon>
        <taxon>Thermoactinomycetaceae</taxon>
        <taxon>Kroppenstedtia</taxon>
    </lineage>
</organism>
<dbReference type="Gene3D" id="3.40.630.40">
    <property type="entry name" value="Zn-dependent exopeptidases"/>
    <property type="match status" value="1"/>
</dbReference>
<keyword evidence="1" id="KW-0378">Hydrolase</keyword>
<keyword evidence="2" id="KW-1133">Transmembrane helix</keyword>
<evidence type="ECO:0000313" key="4">
    <source>
        <dbReference type="EMBL" id="MFD1426884.1"/>
    </source>
</evidence>
<evidence type="ECO:0000256" key="2">
    <source>
        <dbReference type="SAM" id="Phobius"/>
    </source>
</evidence>
<evidence type="ECO:0000259" key="3">
    <source>
        <dbReference type="SMART" id="SM00646"/>
    </source>
</evidence>
<sequence>MIELKKIQPSIIILSIFTIIAIITFYNFVPHNKSEYKIVIDPGHGGKDQGATGASGHFEKDFTLQLSRKVEELSQEEPRLQVELTRREDRFISSIDHARPKLANDLHADLFISIHGNTFDDPEVSGTETYYYHWNSLALAKIMHKHVVQKSGFQDRGVKKGNYFVLKDTTMPAVLLEMGYLTHPKEEKEMLTEEYQNRVAVAILDGIKEYLSLNEEPTLS</sequence>
<evidence type="ECO:0000256" key="1">
    <source>
        <dbReference type="ARBA" id="ARBA00022801"/>
    </source>
</evidence>
<dbReference type="SUPFAM" id="SSF53187">
    <property type="entry name" value="Zn-dependent exopeptidases"/>
    <property type="match status" value="1"/>
</dbReference>
<comment type="caution">
    <text evidence="4">The sequence shown here is derived from an EMBL/GenBank/DDBJ whole genome shotgun (WGS) entry which is preliminary data.</text>
</comment>
<protein>
    <submittedName>
        <fullName evidence="4">N-acetylmuramoyl-L-alanine amidase</fullName>
    </submittedName>
</protein>
<keyword evidence="2" id="KW-0812">Transmembrane</keyword>
<feature type="transmembrane region" description="Helical" evidence="2">
    <location>
        <begin position="12"/>
        <end position="29"/>
    </location>
</feature>
<dbReference type="Pfam" id="PF01520">
    <property type="entry name" value="Amidase_3"/>
    <property type="match status" value="1"/>
</dbReference>
<dbReference type="InterPro" id="IPR050695">
    <property type="entry name" value="N-acetylmuramoyl_amidase_3"/>
</dbReference>
<feature type="domain" description="MurNAc-LAA" evidence="3">
    <location>
        <begin position="100"/>
        <end position="208"/>
    </location>
</feature>
<dbReference type="EMBL" id="JBHTNU010000006">
    <property type="protein sequence ID" value="MFD1426884.1"/>
    <property type="molecule type" value="Genomic_DNA"/>
</dbReference>
<evidence type="ECO:0000313" key="5">
    <source>
        <dbReference type="Proteomes" id="UP001597282"/>
    </source>
</evidence>
<reference evidence="5" key="1">
    <citation type="journal article" date="2019" name="Int. J. Syst. Evol. Microbiol.">
        <title>The Global Catalogue of Microorganisms (GCM) 10K type strain sequencing project: providing services to taxonomists for standard genome sequencing and annotation.</title>
        <authorList>
            <consortium name="The Broad Institute Genomics Platform"/>
            <consortium name="The Broad Institute Genome Sequencing Center for Infectious Disease"/>
            <person name="Wu L."/>
            <person name="Ma J."/>
        </authorList>
    </citation>
    <scope>NUCLEOTIDE SEQUENCE [LARGE SCALE GENOMIC DNA]</scope>
    <source>
        <strain evidence="5">S1</strain>
    </source>
</reference>
<accession>A0ABW4C821</accession>
<keyword evidence="5" id="KW-1185">Reference proteome</keyword>
<keyword evidence="2" id="KW-0472">Membrane</keyword>
<dbReference type="PANTHER" id="PTHR30404">
    <property type="entry name" value="N-ACETYLMURAMOYL-L-ALANINE AMIDASE"/>
    <property type="match status" value="1"/>
</dbReference>
<proteinExistence type="predicted"/>
<dbReference type="Proteomes" id="UP001597282">
    <property type="component" value="Unassembled WGS sequence"/>
</dbReference>
<dbReference type="InterPro" id="IPR002508">
    <property type="entry name" value="MurNAc-LAA_cat"/>
</dbReference>
<name>A0ABW4C821_9BACL</name>
<dbReference type="SMART" id="SM00646">
    <property type="entry name" value="Ami_3"/>
    <property type="match status" value="1"/>
</dbReference>